<evidence type="ECO:0000313" key="2">
    <source>
        <dbReference type="Proteomes" id="UP001472677"/>
    </source>
</evidence>
<name>A0ABR2E5Z8_9ROSI</name>
<dbReference type="Proteomes" id="UP001472677">
    <property type="component" value="Unassembled WGS sequence"/>
</dbReference>
<reference evidence="1 2" key="1">
    <citation type="journal article" date="2024" name="G3 (Bethesda)">
        <title>Genome assembly of Hibiscus sabdariffa L. provides insights into metabolisms of medicinal natural products.</title>
        <authorList>
            <person name="Kim T."/>
        </authorList>
    </citation>
    <scope>NUCLEOTIDE SEQUENCE [LARGE SCALE GENOMIC DNA]</scope>
    <source>
        <strain evidence="1">TK-2024</strain>
        <tissue evidence="1">Old leaves</tissue>
    </source>
</reference>
<evidence type="ECO:0000313" key="1">
    <source>
        <dbReference type="EMBL" id="KAK8551918.1"/>
    </source>
</evidence>
<protein>
    <submittedName>
        <fullName evidence="1">Uncharacterized protein</fullName>
    </submittedName>
</protein>
<proteinExistence type="predicted"/>
<organism evidence="1 2">
    <name type="scientific">Hibiscus sabdariffa</name>
    <name type="common">roselle</name>
    <dbReference type="NCBI Taxonomy" id="183260"/>
    <lineage>
        <taxon>Eukaryota</taxon>
        <taxon>Viridiplantae</taxon>
        <taxon>Streptophyta</taxon>
        <taxon>Embryophyta</taxon>
        <taxon>Tracheophyta</taxon>
        <taxon>Spermatophyta</taxon>
        <taxon>Magnoliopsida</taxon>
        <taxon>eudicotyledons</taxon>
        <taxon>Gunneridae</taxon>
        <taxon>Pentapetalae</taxon>
        <taxon>rosids</taxon>
        <taxon>malvids</taxon>
        <taxon>Malvales</taxon>
        <taxon>Malvaceae</taxon>
        <taxon>Malvoideae</taxon>
        <taxon>Hibiscus</taxon>
    </lineage>
</organism>
<accession>A0ABR2E5Z8</accession>
<dbReference type="EMBL" id="JBBPBM010000020">
    <property type="protein sequence ID" value="KAK8551918.1"/>
    <property type="molecule type" value="Genomic_DNA"/>
</dbReference>
<keyword evidence="2" id="KW-1185">Reference proteome</keyword>
<gene>
    <name evidence="1" type="ORF">V6N12_040538</name>
</gene>
<sequence>MLRVLELKVLYNIVSFSQLPHDAVLGTRSKPLEGPTSTTGAHFDLTMDVACLLHLKCCPFKLNHPAQQQQPNNI</sequence>
<comment type="caution">
    <text evidence="1">The sequence shown here is derived from an EMBL/GenBank/DDBJ whole genome shotgun (WGS) entry which is preliminary data.</text>
</comment>